<gene>
    <name evidence="3" type="ORF">M9980_13515</name>
</gene>
<dbReference type="InterPro" id="IPR050222">
    <property type="entry name" value="MATE_MdtK"/>
</dbReference>
<feature type="transmembrane region" description="Helical" evidence="2">
    <location>
        <begin position="282"/>
        <end position="303"/>
    </location>
</feature>
<dbReference type="PANTHER" id="PTHR43298:SF2">
    <property type="entry name" value="FMN_FAD EXPORTER YEEO-RELATED"/>
    <property type="match status" value="1"/>
</dbReference>
<accession>A0ABY4TT76</accession>
<dbReference type="Pfam" id="PF01554">
    <property type="entry name" value="MatE"/>
    <property type="match status" value="2"/>
</dbReference>
<feature type="transmembrane region" description="Helical" evidence="2">
    <location>
        <begin position="197"/>
        <end position="221"/>
    </location>
</feature>
<feature type="transmembrane region" description="Helical" evidence="2">
    <location>
        <begin position="169"/>
        <end position="191"/>
    </location>
</feature>
<proteinExistence type="predicted"/>
<keyword evidence="1" id="KW-0813">Transport</keyword>
<keyword evidence="2" id="KW-0472">Membrane</keyword>
<dbReference type="NCBIfam" id="TIGR00797">
    <property type="entry name" value="matE"/>
    <property type="match status" value="1"/>
</dbReference>
<keyword evidence="2" id="KW-1133">Transmembrane helix</keyword>
<keyword evidence="4" id="KW-1185">Reference proteome</keyword>
<organism evidence="3 4">
    <name type="scientific">Sphingomonas donggukensis</name>
    <dbReference type="NCBI Taxonomy" id="2949093"/>
    <lineage>
        <taxon>Bacteria</taxon>
        <taxon>Pseudomonadati</taxon>
        <taxon>Pseudomonadota</taxon>
        <taxon>Alphaproteobacteria</taxon>
        <taxon>Sphingomonadales</taxon>
        <taxon>Sphingomonadaceae</taxon>
        <taxon>Sphingomonas</taxon>
    </lineage>
</organism>
<reference evidence="3" key="1">
    <citation type="submission" date="2022-05" db="EMBL/GenBank/DDBJ databases">
        <title>Sphingomonas sp. strain RMG20 Genome sequencing and assembly.</title>
        <authorList>
            <person name="Kim I."/>
        </authorList>
    </citation>
    <scope>NUCLEOTIDE SEQUENCE</scope>
    <source>
        <strain evidence="3">RMG20</strain>
    </source>
</reference>
<protein>
    <submittedName>
        <fullName evidence="3">MATE family efflux transporter</fullName>
    </submittedName>
</protein>
<feature type="transmembrane region" description="Helical" evidence="2">
    <location>
        <begin position="58"/>
        <end position="78"/>
    </location>
</feature>
<feature type="transmembrane region" description="Helical" evidence="2">
    <location>
        <begin position="394"/>
        <end position="416"/>
    </location>
</feature>
<feature type="transmembrane region" description="Helical" evidence="2">
    <location>
        <begin position="135"/>
        <end position="157"/>
    </location>
</feature>
<dbReference type="InterPro" id="IPR002528">
    <property type="entry name" value="MATE_fam"/>
</dbReference>
<feature type="transmembrane region" description="Helical" evidence="2">
    <location>
        <begin position="98"/>
        <end position="123"/>
    </location>
</feature>
<feature type="transmembrane region" description="Helical" evidence="2">
    <location>
        <begin position="20"/>
        <end position="46"/>
    </location>
</feature>
<feature type="transmembrane region" description="Helical" evidence="2">
    <location>
        <begin position="324"/>
        <end position="345"/>
    </location>
</feature>
<name>A0ABY4TT76_9SPHN</name>
<dbReference type="RefSeq" id="WP_250751824.1">
    <property type="nucleotide sequence ID" value="NZ_CP098401.1"/>
</dbReference>
<feature type="transmembrane region" description="Helical" evidence="2">
    <location>
        <begin position="365"/>
        <end position="387"/>
    </location>
</feature>
<dbReference type="EMBL" id="CP098401">
    <property type="protein sequence ID" value="URW75528.1"/>
    <property type="molecule type" value="Genomic_DNA"/>
</dbReference>
<dbReference type="Proteomes" id="UP001055580">
    <property type="component" value="Chromosome"/>
</dbReference>
<keyword evidence="2" id="KW-0812">Transmembrane</keyword>
<evidence type="ECO:0000256" key="1">
    <source>
        <dbReference type="ARBA" id="ARBA00022448"/>
    </source>
</evidence>
<dbReference type="PANTHER" id="PTHR43298">
    <property type="entry name" value="MULTIDRUG RESISTANCE PROTEIN NORM-RELATED"/>
    <property type="match status" value="1"/>
</dbReference>
<evidence type="ECO:0000313" key="3">
    <source>
        <dbReference type="EMBL" id="URW75528.1"/>
    </source>
</evidence>
<feature type="transmembrane region" description="Helical" evidence="2">
    <location>
        <begin position="422"/>
        <end position="446"/>
    </location>
</feature>
<feature type="transmembrane region" description="Helical" evidence="2">
    <location>
        <begin position="255"/>
        <end position="276"/>
    </location>
</feature>
<evidence type="ECO:0000313" key="4">
    <source>
        <dbReference type="Proteomes" id="UP001055580"/>
    </source>
</evidence>
<sequence>MATPPPITSTAREARTLIGLAWPVVLTGLNWTILHVTDVVVVGLVGGHEVAALSASRALTFIGIVTMLGCLSGVIVFVSRADGAGDLPATGKHFREGIMLAALLGLASGGVLYAFALPGLLAVGVAPGIAPAAAAVVRTMALAYPFQLLLIAASFFLEGVSRPRRVMTVNLATLPLNAVLAWALSGGHLGLPMLGAVGAAAATVVASVAGAVLMLVAATTLPRAAERGVRDWAAYLTPATVAGAWRLLKFGTVPAIASGLELAGFSILIALSTQLGDAVTHAFQIVFSIHNVTFAVALGLGSAAGVRVGNAVGEGVPRDAPRRAAIAAGLAALATGTLALGLIVFDRAVTGAFPATAEAQMLAAAMLLVWAPFILFDGLQVVFVYALRSLGDQVAAGINGIVAFFLVTGGLGWWLVGQGLGAMALVWASGLGMVAAAALGGVRLWWVGRRL</sequence>
<evidence type="ECO:0000256" key="2">
    <source>
        <dbReference type="SAM" id="Phobius"/>
    </source>
</evidence>